<evidence type="ECO:0000313" key="1">
    <source>
        <dbReference type="EMBL" id="CUH61399.1"/>
    </source>
</evidence>
<sequence>MAYHTKNGSEFVGLRVKHGGRMQVVYDAIKGQRLILDIKNKHPKESVIHEALREGIGSKNVLHGVMSALNARSIDVDLAS</sequence>
<organism evidence="1 2">
    <name type="scientific">Thalassobacter stenotrophicus</name>
    <dbReference type="NCBI Taxonomy" id="266809"/>
    <lineage>
        <taxon>Bacteria</taxon>
        <taxon>Pseudomonadati</taxon>
        <taxon>Pseudomonadota</taxon>
        <taxon>Alphaproteobacteria</taxon>
        <taxon>Rhodobacterales</taxon>
        <taxon>Roseobacteraceae</taxon>
        <taxon>Thalassobacter</taxon>
    </lineage>
</organism>
<evidence type="ECO:0000313" key="2">
    <source>
        <dbReference type="Proteomes" id="UP000051298"/>
    </source>
</evidence>
<gene>
    <name evidence="1" type="ORF">THS5294_02707</name>
</gene>
<dbReference type="EMBL" id="CYRX01000031">
    <property type="protein sequence ID" value="CUH61399.1"/>
    <property type="molecule type" value="Genomic_DNA"/>
</dbReference>
<reference evidence="1 2" key="1">
    <citation type="submission" date="2015-09" db="EMBL/GenBank/DDBJ databases">
        <authorList>
            <consortium name="Swine Surveillance"/>
        </authorList>
    </citation>
    <scope>NUCLEOTIDE SEQUENCE [LARGE SCALE GENOMIC DNA]</scope>
    <source>
        <strain evidence="1 2">CECT 5294</strain>
    </source>
</reference>
<dbReference type="eggNOG" id="ENOG5033FM4">
    <property type="taxonomic scope" value="Bacteria"/>
</dbReference>
<proteinExistence type="predicted"/>
<dbReference type="AlphaFoldDB" id="A0A0P1F1M7"/>
<protein>
    <submittedName>
        <fullName evidence="1">Uncharacterized protein</fullName>
    </submittedName>
</protein>
<dbReference type="RefSeq" id="WP_058124151.1">
    <property type="nucleotide sequence ID" value="NZ_CYRX01000031.1"/>
</dbReference>
<name>A0A0P1F1M7_9RHOB</name>
<dbReference type="STRING" id="266809.PM03_11930"/>
<dbReference type="Proteomes" id="UP000051298">
    <property type="component" value="Unassembled WGS sequence"/>
</dbReference>
<accession>A0A0P1F1M7</accession>